<dbReference type="Gene3D" id="2.60.120.260">
    <property type="entry name" value="Galactose-binding domain-like"/>
    <property type="match status" value="1"/>
</dbReference>
<protein>
    <submittedName>
        <fullName evidence="2">Uncharacterized protein</fullName>
    </submittedName>
</protein>
<keyword evidence="1" id="KW-0732">Signal</keyword>
<keyword evidence="3" id="KW-1185">Reference proteome</keyword>
<comment type="caution">
    <text evidence="2">The sequence shown here is derived from an EMBL/GenBank/DDBJ whole genome shotgun (WGS) entry which is preliminary data.</text>
</comment>
<dbReference type="EMBL" id="JARRAG010000002">
    <property type="protein sequence ID" value="MDG3007644.1"/>
    <property type="molecule type" value="Genomic_DNA"/>
</dbReference>
<accession>A0ABT6FJB6</accession>
<evidence type="ECO:0000313" key="2">
    <source>
        <dbReference type="EMBL" id="MDG3007644.1"/>
    </source>
</evidence>
<proteinExistence type="predicted"/>
<dbReference type="Proteomes" id="UP001216907">
    <property type="component" value="Unassembled WGS sequence"/>
</dbReference>
<evidence type="ECO:0000313" key="3">
    <source>
        <dbReference type="Proteomes" id="UP001216907"/>
    </source>
</evidence>
<organism evidence="2 3">
    <name type="scientific">Paludisphaera mucosa</name>
    <dbReference type="NCBI Taxonomy" id="3030827"/>
    <lineage>
        <taxon>Bacteria</taxon>
        <taxon>Pseudomonadati</taxon>
        <taxon>Planctomycetota</taxon>
        <taxon>Planctomycetia</taxon>
        <taxon>Isosphaerales</taxon>
        <taxon>Isosphaeraceae</taxon>
        <taxon>Paludisphaera</taxon>
    </lineage>
</organism>
<sequence length="361" mass="39327">MRFSTQSRGRGGRIRSGLGLGTLILATAAGAATADDGASIGQPNRVTLVRRSVRQDQGAWVVDYQIRNETPTGLIVTPAEIEVRSEGWVSNSRVAGHAVPRRAAVAIKAAEKATADADVIPAADDPGRCRERLSLAVWSDDQAPDAAARPAEAVAPISLAPGATGLVRLRYAHQHVVHGDYDPLLGERTVAVRFGQETFHDVVPLDREARVAYPKAGWPEAPDDRRDPRHFVSGPDSLHLEAHVPGRQYYRFPDRPVRYGSRMRLTFWYLIAYGTVGESRVRLAQYKDTPTSCRVLPGGGFDQELTVVGRWTKVEKLVRIEAEATTAALDFRISSDANLGEMWIDDVALDPLDAEALAQGP</sequence>
<gene>
    <name evidence="2" type="ORF">PZE19_28095</name>
</gene>
<feature type="chain" id="PRO_5047491885" evidence="1">
    <location>
        <begin position="35"/>
        <end position="361"/>
    </location>
</feature>
<name>A0ABT6FJB6_9BACT</name>
<reference evidence="2 3" key="1">
    <citation type="submission" date="2023-03" db="EMBL/GenBank/DDBJ databases">
        <title>Paludisphaera mucosa sp. nov. a novel planctomycete from northern fen.</title>
        <authorList>
            <person name="Ivanova A."/>
        </authorList>
    </citation>
    <scope>NUCLEOTIDE SEQUENCE [LARGE SCALE GENOMIC DNA]</scope>
    <source>
        <strain evidence="2 3">Pla2</strain>
    </source>
</reference>
<feature type="signal peptide" evidence="1">
    <location>
        <begin position="1"/>
        <end position="34"/>
    </location>
</feature>
<evidence type="ECO:0000256" key="1">
    <source>
        <dbReference type="SAM" id="SignalP"/>
    </source>
</evidence>
<dbReference type="RefSeq" id="WP_277863918.1">
    <property type="nucleotide sequence ID" value="NZ_JARRAG010000002.1"/>
</dbReference>